<dbReference type="PANTHER" id="PTHR35287:SF1">
    <property type="entry name" value="SI:ZFOS-911D5.4"/>
    <property type="match status" value="1"/>
</dbReference>
<dbReference type="PROSITE" id="PS50965">
    <property type="entry name" value="NERD"/>
    <property type="match status" value="1"/>
</dbReference>
<comment type="caution">
    <text evidence="2">The sequence shown here is derived from an EMBL/GenBank/DDBJ whole genome shotgun (WGS) entry which is preliminary data.</text>
</comment>
<dbReference type="Proteomes" id="UP000823749">
    <property type="component" value="Chromosome 3"/>
</dbReference>
<dbReference type="PANTHER" id="PTHR35287">
    <property type="entry name" value="SI:ZFOS-911D5.4"/>
    <property type="match status" value="1"/>
</dbReference>
<keyword evidence="3" id="KW-1185">Reference proteome</keyword>
<evidence type="ECO:0000313" key="2">
    <source>
        <dbReference type="EMBL" id="KAG5559052.1"/>
    </source>
</evidence>
<gene>
    <name evidence="2" type="ORF">RHGRI_008839</name>
</gene>
<dbReference type="AlphaFoldDB" id="A0AAV6L2R2"/>
<evidence type="ECO:0000259" key="1">
    <source>
        <dbReference type="PROSITE" id="PS50965"/>
    </source>
</evidence>
<dbReference type="Pfam" id="PF08378">
    <property type="entry name" value="NERD"/>
    <property type="match status" value="1"/>
</dbReference>
<proteinExistence type="predicted"/>
<feature type="domain" description="NERD" evidence="1">
    <location>
        <begin position="30"/>
        <end position="147"/>
    </location>
</feature>
<evidence type="ECO:0000313" key="3">
    <source>
        <dbReference type="Proteomes" id="UP000823749"/>
    </source>
</evidence>
<protein>
    <recommendedName>
        <fullName evidence="1">NERD domain-containing protein</fullName>
    </recommendedName>
</protein>
<dbReference type="InterPro" id="IPR011528">
    <property type="entry name" value="NERD"/>
</dbReference>
<accession>A0AAV6L2R2</accession>
<dbReference type="EMBL" id="JACTNZ010000003">
    <property type="protein sequence ID" value="KAG5559052.1"/>
    <property type="molecule type" value="Genomic_DNA"/>
</dbReference>
<sequence>MWVEIICGLIIYQLFRRFFYDDDVLDVETTDSDYLFSVAARLEKLYGGKAYIGLRIPDADSGSRQTIDMVLVTKGEAVVISIQNLSGFVSIDGDGSWVSAGRSSHKTDRRPDPVAEVKRQVAILESYLEQRGAPLPEGYLSCRVICPNPNFRAIVLFLVFKLHMWNELSAFDSIYNVNMNVIASPWHCHTSWTVAPIVPYQNVGICQIKLMQDLCTSNIPCQFGPSSSPITFLYSNPIASSGNWSLSKWTLMGKHFIKPFHPCSTMYADHFPPEVHTYDRWLQLKPEPKSLFSGWIKGSFGGGKKEMQESMHQNLNFIIATAPTWDRLELKGDKYVLGEFLEFKGKHDDIQSLKNIRRSKINRLVIQKTSMFGLAHSKLQVLYSPRDYRNDGASASEWNEATVRSSTEVVFQLQESTKVRKFKLSSVSSMFLSA</sequence>
<reference evidence="2" key="1">
    <citation type="submission" date="2020-08" db="EMBL/GenBank/DDBJ databases">
        <title>Plant Genome Project.</title>
        <authorList>
            <person name="Zhang R.-G."/>
        </authorList>
    </citation>
    <scope>NUCLEOTIDE SEQUENCE</scope>
    <source>
        <strain evidence="2">WSP0</strain>
        <tissue evidence="2">Leaf</tissue>
    </source>
</reference>
<name>A0AAV6L2R2_9ERIC</name>
<organism evidence="2 3">
    <name type="scientific">Rhododendron griersonianum</name>
    <dbReference type="NCBI Taxonomy" id="479676"/>
    <lineage>
        <taxon>Eukaryota</taxon>
        <taxon>Viridiplantae</taxon>
        <taxon>Streptophyta</taxon>
        <taxon>Embryophyta</taxon>
        <taxon>Tracheophyta</taxon>
        <taxon>Spermatophyta</taxon>
        <taxon>Magnoliopsida</taxon>
        <taxon>eudicotyledons</taxon>
        <taxon>Gunneridae</taxon>
        <taxon>Pentapetalae</taxon>
        <taxon>asterids</taxon>
        <taxon>Ericales</taxon>
        <taxon>Ericaceae</taxon>
        <taxon>Ericoideae</taxon>
        <taxon>Rhodoreae</taxon>
        <taxon>Rhododendron</taxon>
    </lineage>
</organism>